<evidence type="ECO:0000256" key="1">
    <source>
        <dbReference type="ARBA" id="ARBA00004713"/>
    </source>
</evidence>
<comment type="caution">
    <text evidence="11">The sequence shown here is derived from an EMBL/GenBank/DDBJ whole genome shotgun (WGS) entry which is preliminary data.</text>
</comment>
<comment type="function">
    <text evidence="9">Involved in lipopolysaccharide (LPS) biosynthesis. Catalyzes the transfer of 3-deoxy-D-manno-octulosonate (Kdo) residue(s) from CMP-Kdo to lipid IV(A), the tetraacyldisaccharide-1,4'-bisphosphate precursor of lipid A.</text>
</comment>
<dbReference type="AlphaFoldDB" id="A0A0J1H6U3"/>
<dbReference type="NCBIfam" id="NF004388">
    <property type="entry name" value="PRK05749.1-4"/>
    <property type="match status" value="1"/>
</dbReference>
<evidence type="ECO:0000256" key="7">
    <source>
        <dbReference type="PIRSR" id="PIRSR639901-1"/>
    </source>
</evidence>
<dbReference type="GO" id="GO:0043842">
    <property type="term" value="F:Kdo transferase activity"/>
    <property type="evidence" value="ECO:0007669"/>
    <property type="project" value="UniProtKB-EC"/>
</dbReference>
<dbReference type="RefSeq" id="WP_047877767.1">
    <property type="nucleotide sequence ID" value="NZ_LDOT01000005.1"/>
</dbReference>
<evidence type="ECO:0000313" key="12">
    <source>
        <dbReference type="Proteomes" id="UP000036097"/>
    </source>
</evidence>
<dbReference type="GO" id="GO:0009244">
    <property type="term" value="P:lipopolysaccharide core region biosynthetic process"/>
    <property type="evidence" value="ECO:0007669"/>
    <property type="project" value="UniProtKB-UniRule"/>
</dbReference>
<evidence type="ECO:0000256" key="9">
    <source>
        <dbReference type="RuleBase" id="RU365103"/>
    </source>
</evidence>
<dbReference type="FunFam" id="3.40.50.11720:FF:000001">
    <property type="entry name" value="3-deoxy-D-manno-octulosonic acid transferase"/>
    <property type="match status" value="1"/>
</dbReference>
<dbReference type="Gene3D" id="3.40.50.11720">
    <property type="entry name" value="3-Deoxy-D-manno-octulosonic-acid transferase, N-terminal domain"/>
    <property type="match status" value="1"/>
</dbReference>
<comment type="subcellular location">
    <subcellularLocation>
        <location evidence="9">Cell membrane</location>
    </subcellularLocation>
</comment>
<dbReference type="PANTHER" id="PTHR42755">
    <property type="entry name" value="3-DEOXY-MANNO-OCTULOSONATE CYTIDYLYLTRANSFERASE"/>
    <property type="match status" value="1"/>
</dbReference>
<keyword evidence="9" id="KW-0472">Membrane</keyword>
<dbReference type="EMBL" id="LDOT01000005">
    <property type="protein sequence ID" value="KLV07426.1"/>
    <property type="molecule type" value="Genomic_DNA"/>
</dbReference>
<feature type="site" description="Transition state stabilizer" evidence="8">
    <location>
        <position position="131"/>
    </location>
</feature>
<evidence type="ECO:0000256" key="4">
    <source>
        <dbReference type="ARBA" id="ARBA00022679"/>
    </source>
</evidence>
<dbReference type="UniPathway" id="UPA00958"/>
<evidence type="ECO:0000256" key="6">
    <source>
        <dbReference type="ARBA" id="ARBA00049183"/>
    </source>
</evidence>
<dbReference type="GO" id="GO:0005886">
    <property type="term" value="C:plasma membrane"/>
    <property type="evidence" value="ECO:0007669"/>
    <property type="project" value="UniProtKB-SubCell"/>
</dbReference>
<dbReference type="Pfam" id="PF04413">
    <property type="entry name" value="Glycos_transf_N"/>
    <property type="match status" value="1"/>
</dbReference>
<comment type="catalytic activity">
    <reaction evidence="6 9">
        <text>lipid IVA (E. coli) + CMP-3-deoxy-beta-D-manno-octulosonate = alpha-Kdo-(2-&gt;6)-lipid IVA (E. coli) + CMP + H(+)</text>
        <dbReference type="Rhea" id="RHEA:28066"/>
        <dbReference type="ChEBI" id="CHEBI:15378"/>
        <dbReference type="ChEBI" id="CHEBI:58603"/>
        <dbReference type="ChEBI" id="CHEBI:60364"/>
        <dbReference type="ChEBI" id="CHEBI:60377"/>
        <dbReference type="ChEBI" id="CHEBI:85987"/>
        <dbReference type="EC" id="2.4.99.12"/>
    </reaction>
</comment>
<dbReference type="InterPro" id="IPR039901">
    <property type="entry name" value="Kdotransferase"/>
</dbReference>
<keyword evidence="9" id="KW-0448">Lipopolysaccharide biosynthesis</keyword>
<keyword evidence="9" id="KW-1003">Cell membrane</keyword>
<dbReference type="STRING" id="1195763.ABT56_05005"/>
<dbReference type="InterPro" id="IPR007507">
    <property type="entry name" value="Glycos_transf_N"/>
</dbReference>
<dbReference type="PATRIC" id="fig|1195763.3.peg.1062"/>
<dbReference type="OrthoDB" id="9789797at2"/>
<organism evidence="11 12">
    <name type="scientific">Photobacterium aquae</name>
    <dbReference type="NCBI Taxonomy" id="1195763"/>
    <lineage>
        <taxon>Bacteria</taxon>
        <taxon>Pseudomonadati</taxon>
        <taxon>Pseudomonadota</taxon>
        <taxon>Gammaproteobacteria</taxon>
        <taxon>Vibrionales</taxon>
        <taxon>Vibrionaceae</taxon>
        <taxon>Photobacterium</taxon>
    </lineage>
</organism>
<protein>
    <recommendedName>
        <fullName evidence="3 9">3-deoxy-D-manno-octulosonic acid transferase</fullName>
        <shortName evidence="9">Kdo transferase</shortName>
        <ecNumber evidence="2 9">2.4.99.12</ecNumber>
    </recommendedName>
    <alternativeName>
        <fullName evidence="5 9">Lipid IV(A) 3-deoxy-D-manno-octulosonic acid transferase</fullName>
    </alternativeName>
</protein>
<dbReference type="InterPro" id="IPR038107">
    <property type="entry name" value="Glycos_transf_N_sf"/>
</dbReference>
<keyword evidence="12" id="KW-1185">Reference proteome</keyword>
<dbReference type="SUPFAM" id="SSF53756">
    <property type="entry name" value="UDP-Glycosyltransferase/glycogen phosphorylase"/>
    <property type="match status" value="1"/>
</dbReference>
<name>A0A0J1H6U3_9GAMM</name>
<evidence type="ECO:0000256" key="8">
    <source>
        <dbReference type="PIRSR" id="PIRSR639901-2"/>
    </source>
</evidence>
<keyword evidence="4 9" id="KW-0808">Transferase</keyword>
<reference evidence="11 12" key="1">
    <citation type="submission" date="2015-05" db="EMBL/GenBank/DDBJ databases">
        <title>Photobacterium galathea sp. nov.</title>
        <authorList>
            <person name="Machado H."/>
            <person name="Gram L."/>
        </authorList>
    </citation>
    <scope>NUCLEOTIDE SEQUENCE [LARGE SCALE GENOMIC DNA]</scope>
    <source>
        <strain evidence="11 12">CGMCC 1.12159</strain>
    </source>
</reference>
<evidence type="ECO:0000313" key="11">
    <source>
        <dbReference type="EMBL" id="KLV07426.1"/>
    </source>
</evidence>
<comment type="pathway">
    <text evidence="1 9">Bacterial outer membrane biogenesis; LPS core biosynthesis.</text>
</comment>
<accession>A0A0J1H6U3</accession>
<evidence type="ECO:0000256" key="3">
    <source>
        <dbReference type="ARBA" id="ARBA00019077"/>
    </source>
</evidence>
<dbReference type="Proteomes" id="UP000036097">
    <property type="component" value="Unassembled WGS sequence"/>
</dbReference>
<dbReference type="EC" id="2.4.99.12" evidence="2 9"/>
<sequence length="423" mass="46544">MLIRRLYTFVLGLASPFLMWGLYKKRDGKPAVGRRWKEHFGQTPPLGAAKAPIWIHAVSVGETIAVTPFVRALKQQYPDQSIVITTTTPTGAEQAAKLGDIAEHRYMPFDFPFAVKGFLDSVRPSQLLIMETELWPNTLHTVAKAGIPITVINARLSERSCQRYAKFQRVFDLLAGNLTRVLCQYPDDAARFVRLGLSPDKVAVTGSIKFDISPSPDVIEQGLQLRQTLGPQRPVWIAASTHPGEDEQLLEAHAQLLATKPDALLILVPRHPERFNDVFALCQARFACKRRTESRGTLAPETQVYLADTMGEMLQLIGAADLCFMGGSLIGDKVGGHNVLEPAALGTPILTGPSYYNFADITESLAATGGLAVVTTPAEIAHRLCQLWDSPEQMSRQHDSLLAFVEANRGANQRTLDSIMPPR</sequence>
<feature type="active site" description="Proton acceptor" evidence="7">
    <location>
        <position position="62"/>
    </location>
</feature>
<evidence type="ECO:0000259" key="10">
    <source>
        <dbReference type="Pfam" id="PF04413"/>
    </source>
</evidence>
<proteinExistence type="inferred from homology"/>
<evidence type="ECO:0000256" key="2">
    <source>
        <dbReference type="ARBA" id="ARBA00012621"/>
    </source>
</evidence>
<dbReference type="GO" id="GO:0009245">
    <property type="term" value="P:lipid A biosynthetic process"/>
    <property type="evidence" value="ECO:0007669"/>
    <property type="project" value="TreeGrafter"/>
</dbReference>
<gene>
    <name evidence="11" type="ORF">ABT56_05005</name>
</gene>
<feature type="site" description="Transition state stabilizer" evidence="8">
    <location>
        <position position="209"/>
    </location>
</feature>
<dbReference type="PANTHER" id="PTHR42755:SF1">
    <property type="entry name" value="3-DEOXY-D-MANNO-OCTULOSONIC ACID TRANSFERASE, MITOCHONDRIAL-RELATED"/>
    <property type="match status" value="1"/>
</dbReference>
<feature type="domain" description="3-deoxy-D-manno-octulosonic-acid transferase N-terminal" evidence="10">
    <location>
        <begin position="35"/>
        <end position="212"/>
    </location>
</feature>
<evidence type="ECO:0000256" key="5">
    <source>
        <dbReference type="ARBA" id="ARBA00031445"/>
    </source>
</evidence>
<comment type="similarity">
    <text evidence="9">Belongs to the glycosyltransferase group 1 family.</text>
</comment>
<dbReference type="Gene3D" id="3.40.50.2000">
    <property type="entry name" value="Glycogen Phosphorylase B"/>
    <property type="match status" value="1"/>
</dbReference>